<protein>
    <submittedName>
        <fullName evidence="1">Uncharacterized protein</fullName>
    </submittedName>
</protein>
<dbReference type="EMBL" id="JACCAS010000001">
    <property type="protein sequence ID" value="NYH24692.1"/>
    <property type="molecule type" value="Genomic_DNA"/>
</dbReference>
<evidence type="ECO:0000313" key="1">
    <source>
        <dbReference type="EMBL" id="NYH24692.1"/>
    </source>
</evidence>
<evidence type="ECO:0000313" key="2">
    <source>
        <dbReference type="Proteomes" id="UP000540929"/>
    </source>
</evidence>
<dbReference type="AlphaFoldDB" id="A0A7Y9WQ82"/>
<organism evidence="1 2">
    <name type="scientific">Paraburkholderia bryophila</name>
    <dbReference type="NCBI Taxonomy" id="420952"/>
    <lineage>
        <taxon>Bacteria</taxon>
        <taxon>Pseudomonadati</taxon>
        <taxon>Pseudomonadota</taxon>
        <taxon>Betaproteobacteria</taxon>
        <taxon>Burkholderiales</taxon>
        <taxon>Burkholderiaceae</taxon>
        <taxon>Paraburkholderia</taxon>
    </lineage>
</organism>
<reference evidence="1 2" key="1">
    <citation type="submission" date="2020-07" db="EMBL/GenBank/DDBJ databases">
        <title>Exploring microbial biodiversity for novel pathways involved in the catabolism of aromatic compounds derived from lignin.</title>
        <authorList>
            <person name="Elkins J."/>
        </authorList>
    </citation>
    <scope>NUCLEOTIDE SEQUENCE [LARGE SCALE GENOMIC DNA]</scope>
    <source>
        <strain evidence="1 2">H2C3C</strain>
    </source>
</reference>
<accession>A0A7Y9WQ82</accession>
<dbReference type="RefSeq" id="WP_179744761.1">
    <property type="nucleotide sequence ID" value="NZ_JACCAS010000001.1"/>
</dbReference>
<name>A0A7Y9WQ82_9BURK</name>
<sequence>MQLTIQKLAPIQSFPNAEYTVEKYDGGFITTFDGTCRIDGAFDPLDTIGVTDGDGNALRGVVQSVSRVLKDGALTAVVDAKLIA</sequence>
<proteinExistence type="predicted"/>
<dbReference type="Proteomes" id="UP000540929">
    <property type="component" value="Unassembled WGS sequence"/>
</dbReference>
<gene>
    <name evidence="1" type="ORF">GGD40_004171</name>
</gene>
<keyword evidence="2" id="KW-1185">Reference proteome</keyword>
<comment type="caution">
    <text evidence="1">The sequence shown here is derived from an EMBL/GenBank/DDBJ whole genome shotgun (WGS) entry which is preliminary data.</text>
</comment>